<dbReference type="AlphaFoldDB" id="A0A225SX63"/>
<dbReference type="SUPFAM" id="SSF53335">
    <property type="entry name" value="S-adenosyl-L-methionine-dependent methyltransferases"/>
    <property type="match status" value="1"/>
</dbReference>
<dbReference type="RefSeq" id="WP_088754138.1">
    <property type="nucleotide sequence ID" value="NZ_NJGV01000004.1"/>
</dbReference>
<evidence type="ECO:0000259" key="1">
    <source>
        <dbReference type="Pfam" id="PF08241"/>
    </source>
</evidence>
<accession>A0A225SX63</accession>
<gene>
    <name evidence="2" type="ORF">CEJ45_05190</name>
</gene>
<proteinExistence type="predicted"/>
<dbReference type="Proteomes" id="UP000214747">
    <property type="component" value="Unassembled WGS sequence"/>
</dbReference>
<organism evidence="2 3">
    <name type="scientific">Herbaspirillum aquaticum</name>
    <dbReference type="NCBI Taxonomy" id="568783"/>
    <lineage>
        <taxon>Bacteria</taxon>
        <taxon>Pseudomonadati</taxon>
        <taxon>Pseudomonadota</taxon>
        <taxon>Betaproteobacteria</taxon>
        <taxon>Burkholderiales</taxon>
        <taxon>Oxalobacteraceae</taxon>
        <taxon>Herbaspirillum</taxon>
    </lineage>
</organism>
<protein>
    <recommendedName>
        <fullName evidence="1">Methyltransferase type 11 domain-containing protein</fullName>
    </recommendedName>
</protein>
<dbReference type="InterPro" id="IPR029063">
    <property type="entry name" value="SAM-dependent_MTases_sf"/>
</dbReference>
<dbReference type="Gene3D" id="3.40.50.150">
    <property type="entry name" value="Vaccinia Virus protein VP39"/>
    <property type="match status" value="1"/>
</dbReference>
<reference evidence="2 3" key="1">
    <citation type="journal article" date="2010" name="Int. J. Syst. Evol. Microbiol.">
        <title>Reclassification of Herbaspirillum putei as a later heterotypic synonym of Herbaspirillum huttiense, with the description of H. huttiense subsp. huttiense subsp. nov. and H. huttiense subsp. putei subsp. nov., comb. nov., and description of Herbaspirillum aquaticum sp. nov.</title>
        <authorList>
            <person name="Dobritsa A.P."/>
            <person name="Reddy M.C."/>
            <person name="Samadpour M."/>
        </authorList>
    </citation>
    <scope>NUCLEOTIDE SEQUENCE [LARGE SCALE GENOMIC DNA]</scope>
    <source>
        <strain evidence="2 3">IEH 4430</strain>
    </source>
</reference>
<keyword evidence="3" id="KW-1185">Reference proteome</keyword>
<evidence type="ECO:0000313" key="2">
    <source>
        <dbReference type="EMBL" id="OWY35801.1"/>
    </source>
</evidence>
<sequence length="236" mass="26877">MINLRKTKSLSRIVREWDSIAAIRDEQVRTGKDHSANFVLAPAILNTLPRVRSLVDIGCGTGWLTRRAAQYAEVIVGIDPSHESICIGKINNKDERIRYIPEAVETFSKKSKKFDLAISNMAASSSPELQSFISASRKILKRNALFIFTIPHPCFWPLYWGYASDPRFNYQKSFAVEGDFKIQSENSNMMTTHFHHPLDQYLSTLLASSFHIEEVTELTGRGFRLPRFILIKARAV</sequence>
<dbReference type="InterPro" id="IPR013216">
    <property type="entry name" value="Methyltransf_11"/>
</dbReference>
<dbReference type="Pfam" id="PF08241">
    <property type="entry name" value="Methyltransf_11"/>
    <property type="match status" value="1"/>
</dbReference>
<evidence type="ECO:0000313" key="3">
    <source>
        <dbReference type="Proteomes" id="UP000214747"/>
    </source>
</evidence>
<feature type="domain" description="Methyltransferase type 11" evidence="1">
    <location>
        <begin position="55"/>
        <end position="148"/>
    </location>
</feature>
<dbReference type="GO" id="GO:0008757">
    <property type="term" value="F:S-adenosylmethionine-dependent methyltransferase activity"/>
    <property type="evidence" value="ECO:0007669"/>
    <property type="project" value="InterPro"/>
</dbReference>
<dbReference type="CDD" id="cd02440">
    <property type="entry name" value="AdoMet_MTases"/>
    <property type="match status" value="1"/>
</dbReference>
<comment type="caution">
    <text evidence="2">The sequence shown here is derived from an EMBL/GenBank/DDBJ whole genome shotgun (WGS) entry which is preliminary data.</text>
</comment>
<dbReference type="EMBL" id="NJGV01000004">
    <property type="protein sequence ID" value="OWY35801.1"/>
    <property type="molecule type" value="Genomic_DNA"/>
</dbReference>
<name>A0A225SX63_9BURK</name>